<reference evidence="3 4" key="1">
    <citation type="submission" date="2018-08" db="EMBL/GenBank/DDBJ databases">
        <title>The first complete genome of Treponema rectale (CHPAT), a commensal spirochete of the bovine rectum.</title>
        <authorList>
            <person name="Staton G.J."/>
            <person name="Clegg S.R."/>
            <person name="Carter S.D."/>
            <person name="Radford A.D."/>
            <person name="Darby A."/>
            <person name="Hall N."/>
            <person name="Birtles R.J."/>
            <person name="Evans N.J."/>
        </authorList>
    </citation>
    <scope>NUCLEOTIDE SEQUENCE [LARGE SCALE GENOMIC DNA]</scope>
    <source>
        <strain evidence="3 4">CHPA</strain>
    </source>
</reference>
<dbReference type="Proteomes" id="UP000593591">
    <property type="component" value="Chromosome"/>
</dbReference>
<sequence length="240" mass="28338">MEFDIRHLYQVGPYSLYHVDEIDSTNTYFKNNFEFYLDNSVLQADHQSAGRGRYIRKWENDEDLCFSILTYQRERYEILTPLSVMNVLRKHHIKAFIKWPNDVYISNKKVCGILIEDIYQASMFKACIIGIGINMTNKDEVNGIGLYSFQLKDKMMLLEEVLEELSLLKERPFEEIIQEYTKNNLIYNRLIDFEGETLKVVSFSKEGYIIAVDNQGNNRIIKSDEINIKQSLKDDTWKNI</sequence>
<accession>A0A7M1XJT0</accession>
<gene>
    <name evidence="3" type="ORF">DYE49_01065</name>
</gene>
<evidence type="ECO:0000256" key="1">
    <source>
        <dbReference type="ARBA" id="ARBA00022598"/>
    </source>
</evidence>
<protein>
    <submittedName>
        <fullName evidence="3">Biotin--[acetyl-CoA-carboxylase] ligase</fullName>
        <ecNumber evidence="3">6.3.4.15</ecNumber>
    </submittedName>
</protein>
<dbReference type="EC" id="6.3.4.15" evidence="3"/>
<name>A0A7M1XJT0_9SPIR</name>
<dbReference type="EMBL" id="CP031517">
    <property type="protein sequence ID" value="QOS39118.1"/>
    <property type="molecule type" value="Genomic_DNA"/>
</dbReference>
<dbReference type="NCBIfam" id="TIGR00121">
    <property type="entry name" value="birA_ligase"/>
    <property type="match status" value="1"/>
</dbReference>
<keyword evidence="1 3" id="KW-0436">Ligase</keyword>
<dbReference type="PROSITE" id="PS51733">
    <property type="entry name" value="BPL_LPL_CATALYTIC"/>
    <property type="match status" value="1"/>
</dbReference>
<dbReference type="PANTHER" id="PTHR12835">
    <property type="entry name" value="BIOTIN PROTEIN LIGASE"/>
    <property type="match status" value="1"/>
</dbReference>
<evidence type="ECO:0000259" key="2">
    <source>
        <dbReference type="PROSITE" id="PS51733"/>
    </source>
</evidence>
<dbReference type="Gene3D" id="3.30.930.10">
    <property type="entry name" value="Bira Bifunctional Protein, Domain 2"/>
    <property type="match status" value="1"/>
</dbReference>
<proteinExistence type="predicted"/>
<dbReference type="Pfam" id="PF03099">
    <property type="entry name" value="BPL_LplA_LipB"/>
    <property type="match status" value="1"/>
</dbReference>
<evidence type="ECO:0000313" key="3">
    <source>
        <dbReference type="EMBL" id="QOS39118.1"/>
    </source>
</evidence>
<evidence type="ECO:0000313" key="4">
    <source>
        <dbReference type="Proteomes" id="UP000593591"/>
    </source>
</evidence>
<dbReference type="InterPro" id="IPR004408">
    <property type="entry name" value="Biotin_CoA_COase_ligase"/>
</dbReference>
<dbReference type="GO" id="GO:0005737">
    <property type="term" value="C:cytoplasm"/>
    <property type="evidence" value="ECO:0007669"/>
    <property type="project" value="TreeGrafter"/>
</dbReference>
<dbReference type="SUPFAM" id="SSF55681">
    <property type="entry name" value="Class II aaRS and biotin synthetases"/>
    <property type="match status" value="1"/>
</dbReference>
<dbReference type="KEGG" id="trc:DYE49_01065"/>
<feature type="domain" description="BPL/LPL catalytic" evidence="2">
    <location>
        <begin position="1"/>
        <end position="177"/>
    </location>
</feature>
<dbReference type="InterPro" id="IPR004143">
    <property type="entry name" value="BPL_LPL_catalytic"/>
</dbReference>
<organism evidence="3 4">
    <name type="scientific">Treponema rectale</name>
    <dbReference type="NCBI Taxonomy" id="744512"/>
    <lineage>
        <taxon>Bacteria</taxon>
        <taxon>Pseudomonadati</taxon>
        <taxon>Spirochaetota</taxon>
        <taxon>Spirochaetia</taxon>
        <taxon>Spirochaetales</taxon>
        <taxon>Treponemataceae</taxon>
        <taxon>Treponema</taxon>
    </lineage>
</organism>
<dbReference type="GO" id="GO:0004077">
    <property type="term" value="F:biotin--[biotin carboxyl-carrier protein] ligase activity"/>
    <property type="evidence" value="ECO:0007669"/>
    <property type="project" value="UniProtKB-EC"/>
</dbReference>
<dbReference type="InterPro" id="IPR045864">
    <property type="entry name" value="aa-tRNA-synth_II/BPL/LPL"/>
</dbReference>
<dbReference type="PANTHER" id="PTHR12835:SF5">
    <property type="entry name" value="BIOTIN--PROTEIN LIGASE"/>
    <property type="match status" value="1"/>
</dbReference>
<dbReference type="CDD" id="cd16442">
    <property type="entry name" value="BPL"/>
    <property type="match status" value="1"/>
</dbReference>
<dbReference type="AlphaFoldDB" id="A0A7M1XJT0"/>